<dbReference type="AlphaFoldDB" id="A0A0G1SSZ2"/>
<proteinExistence type="predicted"/>
<reference evidence="1 2" key="1">
    <citation type="journal article" date="2015" name="Nature">
        <title>rRNA introns, odd ribosomes, and small enigmatic genomes across a large radiation of phyla.</title>
        <authorList>
            <person name="Brown C.T."/>
            <person name="Hug L.A."/>
            <person name="Thomas B.C."/>
            <person name="Sharon I."/>
            <person name="Castelle C.J."/>
            <person name="Singh A."/>
            <person name="Wilkins M.J."/>
            <person name="Williams K.H."/>
            <person name="Banfield J.F."/>
        </authorList>
    </citation>
    <scope>NUCLEOTIDE SEQUENCE [LARGE SCALE GENOMIC DNA]</scope>
</reference>
<evidence type="ECO:0000313" key="2">
    <source>
        <dbReference type="Proteomes" id="UP000034856"/>
    </source>
</evidence>
<dbReference type="Proteomes" id="UP000034856">
    <property type="component" value="Unassembled WGS sequence"/>
</dbReference>
<accession>A0A0G1SSZ2</accession>
<gene>
    <name evidence="1" type="ORF">UX51_C0050G0006</name>
</gene>
<protein>
    <submittedName>
        <fullName evidence="1">Uncharacterized protein</fullName>
    </submittedName>
</protein>
<dbReference type="EMBL" id="LCMM01000050">
    <property type="protein sequence ID" value="KKU36355.1"/>
    <property type="molecule type" value="Genomic_DNA"/>
</dbReference>
<name>A0A0G1SSZ2_9BACT</name>
<sequence length="94" mass="10858">MHTKQFFFYKIVVNGLFDHRLNNLRRFFGRNFDAESGAFGDLAFKRNLPSEIIHDHFNDKKSESGAAFFGVIREKIFGCSSLGMPMPLSPQEKR</sequence>
<comment type="caution">
    <text evidence="1">The sequence shown here is derived from an EMBL/GenBank/DDBJ whole genome shotgun (WGS) entry which is preliminary data.</text>
</comment>
<evidence type="ECO:0000313" key="1">
    <source>
        <dbReference type="EMBL" id="KKU36355.1"/>
    </source>
</evidence>
<organism evidence="1 2">
    <name type="scientific">Candidatus Azambacteria bacterium GW2011_GWF2_46_32</name>
    <dbReference type="NCBI Taxonomy" id="1618628"/>
    <lineage>
        <taxon>Bacteria</taxon>
        <taxon>Candidatus Azamiibacteriota</taxon>
    </lineage>
</organism>